<feature type="region of interest" description="Disordered" evidence="1">
    <location>
        <begin position="1"/>
        <end position="28"/>
    </location>
</feature>
<protein>
    <submittedName>
        <fullName evidence="2">Uncharacterized protein</fullName>
    </submittedName>
</protein>
<evidence type="ECO:0000313" key="2">
    <source>
        <dbReference type="EMBL" id="TRZ62284.1"/>
    </source>
</evidence>
<evidence type="ECO:0000313" key="3">
    <source>
        <dbReference type="Proteomes" id="UP001165882"/>
    </source>
</evidence>
<evidence type="ECO:0000256" key="1">
    <source>
        <dbReference type="SAM" id="MobiDB-lite"/>
    </source>
</evidence>
<comment type="caution">
    <text evidence="2">The sequence shown here is derived from an EMBL/GenBank/DDBJ whole genome shotgun (WGS) entry which is preliminary data.</text>
</comment>
<sequence length="69" mass="7176">MAKPTVKGGLAPADAVEGKGMQKPGATPAAGLAWTHPAAQFVYPQCEGRDVHRCFGNRALSWALLCIGV</sequence>
<organism evidence="2 3">
    <name type="scientific">Pseudomonas alloputida</name>
    <dbReference type="NCBI Taxonomy" id="1940621"/>
    <lineage>
        <taxon>Bacteria</taxon>
        <taxon>Pseudomonadati</taxon>
        <taxon>Pseudomonadota</taxon>
        <taxon>Gammaproteobacteria</taxon>
        <taxon>Pseudomonadales</taxon>
        <taxon>Pseudomonadaceae</taxon>
        <taxon>Pseudomonas</taxon>
    </lineage>
</organism>
<proteinExistence type="predicted"/>
<gene>
    <name evidence="2" type="ORF">DZA28_20985</name>
</gene>
<name>A0ABY3DCA0_9PSED</name>
<reference evidence="2 3" key="1">
    <citation type="journal article" date="2019" name="Biocontrol Sci. Technol.">
        <title>Pseudomonas putida strain B2017 produced as technical grade active ingredient controls fungal and bacterial crop diseases.</title>
        <authorList>
            <person name="Oliver C."/>
            <person name="Hernandez I."/>
            <person name="Caminal M."/>
            <person name="Lara J.M."/>
            <person name="Fernandez C."/>
        </authorList>
    </citation>
    <scope>NUCLEOTIDE SEQUENCE [LARGE SCALE GENOMIC DNA]</scope>
    <source>
        <strain evidence="2 3">B2017</strain>
    </source>
</reference>
<keyword evidence="3" id="KW-1185">Reference proteome</keyword>
<dbReference type="Proteomes" id="UP001165882">
    <property type="component" value="Unassembled WGS sequence"/>
</dbReference>
<accession>A0ABY3DCA0</accession>
<dbReference type="EMBL" id="QWEF01000001">
    <property type="protein sequence ID" value="TRZ62284.1"/>
    <property type="molecule type" value="Genomic_DNA"/>
</dbReference>